<evidence type="ECO:0000256" key="10">
    <source>
        <dbReference type="ARBA" id="ARBA00032062"/>
    </source>
</evidence>
<dbReference type="GO" id="GO:0043541">
    <property type="term" value="C:UDP-N-acetylglucosamine transferase complex"/>
    <property type="evidence" value="ECO:0007669"/>
    <property type="project" value="TreeGrafter"/>
</dbReference>
<dbReference type="AlphaFoldDB" id="A0A7H9HTN5"/>
<comment type="subunit">
    <text evidence="4 11">Heterodimer with ALG13 to form a functional enzyme.</text>
</comment>
<comment type="function">
    <text evidence="11">Involved in protein N-glycosylation. Essential for the second step of the dolichol-linked oligosaccharide pathway. Anchors the catalytic subunit ALG13 to the ER.</text>
</comment>
<keyword evidence="13" id="KW-1185">Reference proteome</keyword>
<dbReference type="Gene3D" id="3.40.50.2000">
    <property type="entry name" value="Glycogen Phosphorylase B"/>
    <property type="match status" value="1"/>
</dbReference>
<dbReference type="Pfam" id="PF08660">
    <property type="entry name" value="Alg14"/>
    <property type="match status" value="1"/>
</dbReference>
<feature type="transmembrane region" description="Helical" evidence="11">
    <location>
        <begin position="150"/>
        <end position="169"/>
    </location>
</feature>
<dbReference type="EMBL" id="CP059270">
    <property type="protein sequence ID" value="QLQ80446.1"/>
    <property type="molecule type" value="Genomic_DNA"/>
</dbReference>
<evidence type="ECO:0000313" key="12">
    <source>
        <dbReference type="EMBL" id="QLQ80446.1"/>
    </source>
</evidence>
<evidence type="ECO:0000256" key="11">
    <source>
        <dbReference type="RuleBase" id="RU362127"/>
    </source>
</evidence>
<evidence type="ECO:0000256" key="5">
    <source>
        <dbReference type="ARBA" id="ARBA00017467"/>
    </source>
</evidence>
<dbReference type="GO" id="GO:0004577">
    <property type="term" value="F:N-acetylglucosaminyldiphosphodolichol N-acetylglucosaminyltransferase activity"/>
    <property type="evidence" value="ECO:0007669"/>
    <property type="project" value="TreeGrafter"/>
</dbReference>
<keyword evidence="6 11" id="KW-0812">Transmembrane</keyword>
<evidence type="ECO:0000256" key="4">
    <source>
        <dbReference type="ARBA" id="ARBA00011335"/>
    </source>
</evidence>
<feature type="transmembrane region" description="Helical" evidence="11">
    <location>
        <begin position="45"/>
        <end position="64"/>
    </location>
</feature>
<dbReference type="GO" id="GO:0031965">
    <property type="term" value="C:nuclear membrane"/>
    <property type="evidence" value="ECO:0007669"/>
    <property type="project" value="UniProtKB-SubCell"/>
</dbReference>
<sequence>MNIELLCVVLLVVYVVYIVRLIWVLPFFRSYGSGNDESIDRRGPLNVFVFLGSGGHTGEMLRLVENYKKMVLAKGNTVYVGYSDEKSRIQFIQQVASENEGCRFEYRRLKKAREVNAGLFTSLVSVLQTLVQSLAVIFKVSRAMSGKPHLVLLNGPGTCCVIAIWFKVIEWLNLFQPSSNIVYVESLARITSLSLTGKLLYWIADLFIVQWEELCLTHPRAKYYGVLV</sequence>
<gene>
    <name evidence="11" type="primary">ALG14</name>
    <name evidence="12" type="ORF">HG537_0D04460</name>
</gene>
<dbReference type="PANTHER" id="PTHR12154">
    <property type="entry name" value="GLYCOSYL TRANSFERASE-RELATED"/>
    <property type="match status" value="1"/>
</dbReference>
<proteinExistence type="inferred from homology"/>
<feature type="transmembrane region" description="Helical" evidence="11">
    <location>
        <begin position="117"/>
        <end position="138"/>
    </location>
</feature>
<dbReference type="OrthoDB" id="17098at2759"/>
<dbReference type="Proteomes" id="UP000510647">
    <property type="component" value="Chromosome 4"/>
</dbReference>
<name>A0A7H9HTN5_9SACH</name>
<keyword evidence="8 11" id="KW-1133">Transmembrane helix</keyword>
<evidence type="ECO:0000256" key="2">
    <source>
        <dbReference type="ARBA" id="ARBA00004590"/>
    </source>
</evidence>
<dbReference type="InterPro" id="IPR013969">
    <property type="entry name" value="Oligosacch_biosynth_Alg14"/>
</dbReference>
<keyword evidence="9 11" id="KW-0472">Membrane</keyword>
<dbReference type="GO" id="GO:0006488">
    <property type="term" value="P:dolichol-linked oligosaccharide biosynthetic process"/>
    <property type="evidence" value="ECO:0007669"/>
    <property type="project" value="InterPro"/>
</dbReference>
<evidence type="ECO:0000256" key="7">
    <source>
        <dbReference type="ARBA" id="ARBA00022824"/>
    </source>
</evidence>
<protein>
    <recommendedName>
        <fullName evidence="5 11">UDP-N-acetylglucosamine transferase subunit ALG14</fullName>
    </recommendedName>
    <alternativeName>
        <fullName evidence="10 11">Asparagine-linked glycosylation protein 14</fullName>
    </alternativeName>
</protein>
<dbReference type="PANTHER" id="PTHR12154:SF4">
    <property type="entry name" value="UDP-N-ACETYLGLUCOSAMINE TRANSFERASE SUBUNIT ALG14 HOMOLOG"/>
    <property type="match status" value="1"/>
</dbReference>
<evidence type="ECO:0000256" key="6">
    <source>
        <dbReference type="ARBA" id="ARBA00022692"/>
    </source>
</evidence>
<reference evidence="12 13" key="1">
    <citation type="submission" date="2020-06" db="EMBL/GenBank/DDBJ databases">
        <title>The yeast mating-type switching endonuclease HO is a domesticated member of an unorthodox homing genetic element family.</title>
        <authorList>
            <person name="Coughlan A.Y."/>
            <person name="Lombardi L."/>
            <person name="Braun-Galleani S."/>
            <person name="Martos A.R."/>
            <person name="Galeote V."/>
            <person name="Bigey F."/>
            <person name="Dequin S."/>
            <person name="Byrne K.P."/>
            <person name="Wolfe K.H."/>
        </authorList>
    </citation>
    <scope>NUCLEOTIDE SEQUENCE [LARGE SCALE GENOMIC DNA]</scope>
    <source>
        <strain evidence="12 13">CBS2947</strain>
    </source>
</reference>
<organism evidence="12 13">
    <name type="scientific">Torulaspora globosa</name>
    <dbReference type="NCBI Taxonomy" id="48254"/>
    <lineage>
        <taxon>Eukaryota</taxon>
        <taxon>Fungi</taxon>
        <taxon>Dikarya</taxon>
        <taxon>Ascomycota</taxon>
        <taxon>Saccharomycotina</taxon>
        <taxon>Saccharomycetes</taxon>
        <taxon>Saccharomycetales</taxon>
        <taxon>Saccharomycetaceae</taxon>
        <taxon>Torulaspora</taxon>
    </lineage>
</organism>
<evidence type="ECO:0000256" key="8">
    <source>
        <dbReference type="ARBA" id="ARBA00022989"/>
    </source>
</evidence>
<comment type="caution">
    <text evidence="11">Lacks conserved residue(s) required for the propagation of feature annotation.</text>
</comment>
<evidence type="ECO:0000256" key="9">
    <source>
        <dbReference type="ARBA" id="ARBA00023136"/>
    </source>
</evidence>
<evidence type="ECO:0000313" key="13">
    <source>
        <dbReference type="Proteomes" id="UP000510647"/>
    </source>
</evidence>
<evidence type="ECO:0000256" key="1">
    <source>
        <dbReference type="ARBA" id="ARBA00004389"/>
    </source>
</evidence>
<comment type="similarity">
    <text evidence="3 11">Belongs to the ALG14 family.</text>
</comment>
<feature type="transmembrane region" description="Helical" evidence="11">
    <location>
        <begin position="5"/>
        <end position="25"/>
    </location>
</feature>
<comment type="subcellular location">
    <subcellularLocation>
        <location evidence="1 11">Endoplasmic reticulum membrane</location>
        <topology evidence="1 11">Single-pass membrane protein</topology>
    </subcellularLocation>
    <subcellularLocation>
        <location evidence="2">Nucleus membrane</location>
        <topology evidence="2">Single-pass membrane protein</topology>
    </subcellularLocation>
</comment>
<accession>A0A7H9HTN5</accession>
<evidence type="ECO:0000256" key="3">
    <source>
        <dbReference type="ARBA" id="ARBA00009731"/>
    </source>
</evidence>
<keyword evidence="7 11" id="KW-0256">Endoplasmic reticulum</keyword>